<evidence type="ECO:0000313" key="2">
    <source>
        <dbReference type="Proteomes" id="UP001491310"/>
    </source>
</evidence>
<evidence type="ECO:0008006" key="3">
    <source>
        <dbReference type="Google" id="ProtNLM"/>
    </source>
</evidence>
<gene>
    <name evidence="1" type="ORF">WJX75_007843</name>
</gene>
<protein>
    <recommendedName>
        <fullName evidence="3">Bifunctional inhibitor/plant lipid transfer protein/seed storage helical domain-containing protein</fullName>
    </recommendedName>
</protein>
<dbReference type="Proteomes" id="UP001491310">
    <property type="component" value="Unassembled WGS sequence"/>
</dbReference>
<name>A0ABR2YLC0_9CHLO</name>
<dbReference type="EMBL" id="JALJOT010000009">
    <property type="protein sequence ID" value="KAK9907670.1"/>
    <property type="molecule type" value="Genomic_DNA"/>
</dbReference>
<comment type="caution">
    <text evidence="1">The sequence shown here is derived from an EMBL/GenBank/DDBJ whole genome shotgun (WGS) entry which is preliminary data.</text>
</comment>
<evidence type="ECO:0000313" key="1">
    <source>
        <dbReference type="EMBL" id="KAK9907670.1"/>
    </source>
</evidence>
<accession>A0ABR2YLC0</accession>
<organism evidence="1 2">
    <name type="scientific">Coccomyxa subellipsoidea</name>
    <dbReference type="NCBI Taxonomy" id="248742"/>
    <lineage>
        <taxon>Eukaryota</taxon>
        <taxon>Viridiplantae</taxon>
        <taxon>Chlorophyta</taxon>
        <taxon>core chlorophytes</taxon>
        <taxon>Trebouxiophyceae</taxon>
        <taxon>Trebouxiophyceae incertae sedis</taxon>
        <taxon>Coccomyxaceae</taxon>
        <taxon>Coccomyxa</taxon>
    </lineage>
</organism>
<sequence length="177" mass="17953">MERDAGGSPTWPLHSPPGYPYGPGCSSSGRTLNGLFIIDTIIGMNSIKLIAFGALACVLLAAVSPADAQCASNGIQLNSACGQFTSAIKANAATILSSTCDDLNTKLQDPQYGTPSAACCNYARSFFGGNCACDASTQNQARLFYGYSTDQLNAAATAAAIRCGASGCGAKCPAVST</sequence>
<proteinExistence type="predicted"/>
<reference evidence="1 2" key="1">
    <citation type="journal article" date="2024" name="Nat. Commun.">
        <title>Phylogenomics reveals the evolutionary origins of lichenization in chlorophyte algae.</title>
        <authorList>
            <person name="Puginier C."/>
            <person name="Libourel C."/>
            <person name="Otte J."/>
            <person name="Skaloud P."/>
            <person name="Haon M."/>
            <person name="Grisel S."/>
            <person name="Petersen M."/>
            <person name="Berrin J.G."/>
            <person name="Delaux P.M."/>
            <person name="Dal Grande F."/>
            <person name="Keller J."/>
        </authorList>
    </citation>
    <scope>NUCLEOTIDE SEQUENCE [LARGE SCALE GENOMIC DNA]</scope>
    <source>
        <strain evidence="1 2">SAG 216-7</strain>
    </source>
</reference>
<keyword evidence="2" id="KW-1185">Reference proteome</keyword>